<feature type="transmembrane region" description="Helical" evidence="1">
    <location>
        <begin position="36"/>
        <end position="56"/>
    </location>
</feature>
<protein>
    <submittedName>
        <fullName evidence="2">Uncharacterized protein</fullName>
    </submittedName>
</protein>
<dbReference type="Proteomes" id="UP000266677">
    <property type="component" value="Unassembled WGS sequence"/>
</dbReference>
<reference evidence="2 3" key="1">
    <citation type="submission" date="2018-09" db="EMBL/GenBank/DDBJ databases">
        <title>YIM PH21274 draft genome.</title>
        <authorList>
            <person name="Miao C."/>
        </authorList>
    </citation>
    <scope>NUCLEOTIDE SEQUENCE [LARGE SCALE GENOMIC DNA]</scope>
    <source>
        <strain evidence="2 3">YIM PH 21724</strain>
    </source>
</reference>
<keyword evidence="1" id="KW-1133">Transmembrane helix</keyword>
<evidence type="ECO:0000256" key="1">
    <source>
        <dbReference type="SAM" id="Phobius"/>
    </source>
</evidence>
<feature type="transmembrane region" description="Helical" evidence="1">
    <location>
        <begin position="7"/>
        <end position="24"/>
    </location>
</feature>
<dbReference type="AlphaFoldDB" id="A0A3A4KIN0"/>
<proteinExistence type="predicted"/>
<sequence length="64" mass="6904">MSKLSKIILNVFLVGTIFFLGSYFGYKSNGVELQGLLYTGVVSLIGLVVTGTVSLIRKNKSTSM</sequence>
<keyword evidence="1" id="KW-0472">Membrane</keyword>
<keyword evidence="1" id="KW-0812">Transmembrane</keyword>
<gene>
    <name evidence="2" type="ORF">D5S18_22190</name>
</gene>
<comment type="caution">
    <text evidence="2">The sequence shown here is derived from an EMBL/GenBank/DDBJ whole genome shotgun (WGS) entry which is preliminary data.</text>
</comment>
<evidence type="ECO:0000313" key="2">
    <source>
        <dbReference type="EMBL" id="RJO72800.1"/>
    </source>
</evidence>
<organism evidence="2 3">
    <name type="scientific">Nocardia panacis</name>
    <dbReference type="NCBI Taxonomy" id="2340916"/>
    <lineage>
        <taxon>Bacteria</taxon>
        <taxon>Bacillati</taxon>
        <taxon>Actinomycetota</taxon>
        <taxon>Actinomycetes</taxon>
        <taxon>Mycobacteriales</taxon>
        <taxon>Nocardiaceae</taxon>
        <taxon>Nocardia</taxon>
    </lineage>
</organism>
<dbReference type="EMBL" id="QZFU01000025">
    <property type="protein sequence ID" value="RJO72800.1"/>
    <property type="molecule type" value="Genomic_DNA"/>
</dbReference>
<accession>A0A3A4KIN0</accession>
<evidence type="ECO:0000313" key="3">
    <source>
        <dbReference type="Proteomes" id="UP000266677"/>
    </source>
</evidence>
<keyword evidence="3" id="KW-1185">Reference proteome</keyword>
<name>A0A3A4KIN0_9NOCA</name>